<dbReference type="SMART" id="SM01388">
    <property type="entry name" value="Mob1_phocein"/>
    <property type="match status" value="1"/>
</dbReference>
<dbReference type="Pfam" id="PF03637">
    <property type="entry name" value="Mob1_phocein"/>
    <property type="match status" value="1"/>
</dbReference>
<keyword evidence="1" id="KW-0862">Zinc</keyword>
<dbReference type="PANTHER" id="PTHR22599">
    <property type="entry name" value="MPS ONE BINDER KINASE ACTIVATOR-LIKE MOB"/>
    <property type="match status" value="1"/>
</dbReference>
<keyword evidence="4" id="KW-1185">Reference proteome</keyword>
<sequence>MMNFLGFSFGKKGNKTSKNKSATSSASSLATNYSGTQGHSSQHQQQQQQQKPLYLLSPQVNTMLVRGNFKTITELPKYVDINEWLAFNSTYMEISIVMVKAEVVDSVAIIAFEFFNHINLFYGTITNFCTLQTCATMSAGPGVEYTWIDSSLKKLKLPAPQYIDYMTSSLENTLNDESIFPTKTGPEFPRELPAVVKKMFTQMFRLFAHIYHVHYDTVLCLNEEPHFNSLFAHFISFAREFDLLDRKDVQPLNELIEVMSKNGVIC</sequence>
<dbReference type="InterPro" id="IPR005301">
    <property type="entry name" value="MOB_kinase_act_fam"/>
</dbReference>
<feature type="binding site" evidence="1">
    <location>
        <position position="129"/>
    </location>
    <ligand>
        <name>Zn(2+)</name>
        <dbReference type="ChEBI" id="CHEBI:29105"/>
    </ligand>
</feature>
<dbReference type="Proteomes" id="UP000054107">
    <property type="component" value="Unassembled WGS sequence"/>
</dbReference>
<name>A0A0B7NQ61_9FUNG</name>
<dbReference type="EMBL" id="LN734054">
    <property type="protein sequence ID" value="CEP19552.1"/>
    <property type="molecule type" value="Genomic_DNA"/>
</dbReference>
<dbReference type="AlphaFoldDB" id="A0A0B7NQ61"/>
<feature type="compositionally biased region" description="Low complexity" evidence="2">
    <location>
        <begin position="37"/>
        <end position="48"/>
    </location>
</feature>
<reference evidence="3 4" key="1">
    <citation type="submission" date="2014-09" db="EMBL/GenBank/DDBJ databases">
        <authorList>
            <person name="Ellenberger Sabrina"/>
        </authorList>
    </citation>
    <scope>NUCLEOTIDE SEQUENCE [LARGE SCALE GENOMIC DNA]</scope>
    <source>
        <strain evidence="3 4">CBS 412.66</strain>
    </source>
</reference>
<gene>
    <name evidence="3" type="primary">PARPA_13868.1 scaffold 47386</name>
</gene>
<organism evidence="3 4">
    <name type="scientific">Parasitella parasitica</name>
    <dbReference type="NCBI Taxonomy" id="35722"/>
    <lineage>
        <taxon>Eukaryota</taxon>
        <taxon>Fungi</taxon>
        <taxon>Fungi incertae sedis</taxon>
        <taxon>Mucoromycota</taxon>
        <taxon>Mucoromycotina</taxon>
        <taxon>Mucoromycetes</taxon>
        <taxon>Mucorales</taxon>
        <taxon>Mucorineae</taxon>
        <taxon>Mucoraceae</taxon>
        <taxon>Parasitella</taxon>
    </lineage>
</organism>
<protein>
    <recommendedName>
        <fullName evidence="5">Maintenance of ploidy protein mob2</fullName>
    </recommendedName>
</protein>
<evidence type="ECO:0000256" key="2">
    <source>
        <dbReference type="SAM" id="MobiDB-lite"/>
    </source>
</evidence>
<dbReference type="Gene3D" id="1.20.140.30">
    <property type="entry name" value="MOB kinase activator"/>
    <property type="match status" value="1"/>
</dbReference>
<feature type="region of interest" description="Disordered" evidence="2">
    <location>
        <begin position="28"/>
        <end position="48"/>
    </location>
</feature>
<dbReference type="STRING" id="35722.A0A0B7NQ61"/>
<dbReference type="InterPro" id="IPR036703">
    <property type="entry name" value="MOB_kinase_act_sf"/>
</dbReference>
<feature type="binding site" evidence="1">
    <location>
        <position position="134"/>
    </location>
    <ligand>
        <name>Zn(2+)</name>
        <dbReference type="ChEBI" id="CHEBI:29105"/>
    </ligand>
</feature>
<feature type="binding site" evidence="1">
    <location>
        <position position="209"/>
    </location>
    <ligand>
        <name>Zn(2+)</name>
        <dbReference type="ChEBI" id="CHEBI:29105"/>
    </ligand>
</feature>
<evidence type="ECO:0000313" key="3">
    <source>
        <dbReference type="EMBL" id="CEP19552.1"/>
    </source>
</evidence>
<proteinExistence type="predicted"/>
<dbReference type="OrthoDB" id="8170117at2759"/>
<keyword evidence="1" id="KW-0479">Metal-binding</keyword>
<dbReference type="SUPFAM" id="SSF101152">
    <property type="entry name" value="Mob1/phocein"/>
    <property type="match status" value="1"/>
</dbReference>
<feature type="binding site" evidence="1">
    <location>
        <position position="214"/>
    </location>
    <ligand>
        <name>Zn(2+)</name>
        <dbReference type="ChEBI" id="CHEBI:29105"/>
    </ligand>
</feature>
<accession>A0A0B7NQ61</accession>
<evidence type="ECO:0000256" key="1">
    <source>
        <dbReference type="PIRSR" id="PIRSR605301-1"/>
    </source>
</evidence>
<evidence type="ECO:0008006" key="5">
    <source>
        <dbReference type="Google" id="ProtNLM"/>
    </source>
</evidence>
<evidence type="ECO:0000313" key="4">
    <source>
        <dbReference type="Proteomes" id="UP000054107"/>
    </source>
</evidence>